<gene>
    <name evidence="3" type="ORF">ACFO3R_08735</name>
</gene>
<dbReference type="Pfam" id="PF10014">
    <property type="entry name" value="2OG-Fe_Oxy_2"/>
    <property type="match status" value="1"/>
</dbReference>
<reference evidence="4" key="1">
    <citation type="journal article" date="2019" name="Int. J. Syst. Evol. Microbiol.">
        <title>The Global Catalogue of Microorganisms (GCM) 10K type strain sequencing project: providing services to taxonomists for standard genome sequencing and annotation.</title>
        <authorList>
            <consortium name="The Broad Institute Genomics Platform"/>
            <consortium name="The Broad Institute Genome Sequencing Center for Infectious Disease"/>
            <person name="Wu L."/>
            <person name="Ma J."/>
        </authorList>
    </citation>
    <scope>NUCLEOTIDE SEQUENCE [LARGE SCALE GENOMIC DNA]</scope>
    <source>
        <strain evidence="4">CCM 3243</strain>
    </source>
</reference>
<protein>
    <submittedName>
        <fullName evidence="3">Glutamate-cysteine ligase family protein</fullName>
    </submittedName>
</protein>
<organism evidence="3 4">
    <name type="scientific">Streptomyces flavovirens</name>
    <dbReference type="NCBI Taxonomy" id="52258"/>
    <lineage>
        <taxon>Bacteria</taxon>
        <taxon>Bacillati</taxon>
        <taxon>Actinomycetota</taxon>
        <taxon>Actinomycetes</taxon>
        <taxon>Kitasatosporales</taxon>
        <taxon>Streptomycetaceae</taxon>
        <taxon>Streptomyces</taxon>
    </lineage>
</organism>
<dbReference type="Proteomes" id="UP001595871">
    <property type="component" value="Unassembled WGS sequence"/>
</dbReference>
<dbReference type="Pfam" id="PF04107">
    <property type="entry name" value="GCS2"/>
    <property type="match status" value="1"/>
</dbReference>
<evidence type="ECO:0000256" key="2">
    <source>
        <dbReference type="SAM" id="MobiDB-lite"/>
    </source>
</evidence>
<evidence type="ECO:0000256" key="1">
    <source>
        <dbReference type="ARBA" id="ARBA00048819"/>
    </source>
</evidence>
<keyword evidence="4" id="KW-1185">Reference proteome</keyword>
<dbReference type="PANTHER" id="PTHR36510:SF1">
    <property type="entry name" value="GLUTAMATE--CYSTEINE LIGASE 2-RELATED"/>
    <property type="match status" value="1"/>
</dbReference>
<comment type="caution">
    <text evidence="3">The sequence shown here is derived from an EMBL/GenBank/DDBJ whole genome shotgun (WGS) entry which is preliminary data.</text>
</comment>
<dbReference type="GO" id="GO:0016874">
    <property type="term" value="F:ligase activity"/>
    <property type="evidence" value="ECO:0007669"/>
    <property type="project" value="UniProtKB-KW"/>
</dbReference>
<evidence type="ECO:0000313" key="3">
    <source>
        <dbReference type="EMBL" id="MFC4186467.1"/>
    </source>
</evidence>
<dbReference type="RefSeq" id="WP_200695890.1">
    <property type="nucleotide sequence ID" value="NZ_BAAAYA010000003.1"/>
</dbReference>
<sequence length="534" mass="57897">MDDNSEACAEAGGGVVTVGVEEEYFLVRADTRAAVPAGPRVADRATGELGDLVAREFTDLQVEVRTTPCTTVDDVHAQVLRLRKAVAASATTEGVRACPSGTPVISGGCGVPVGDHARYQAGVELFRSMMDDFAVCALHVHVFLPDRDVAALASNHLRVWLPLLVEMSANSPFHDGRDTGFASWRSVMRLGFPSLGPPPYVESFDDYRRTAAAMADAGGMSFAELPFWDIRPHPRLPTLEARSPMAATAPAPTDQPYGSPSARPARPADDTRETAAADRPDVRRDGYARLRAADLGVDTDALAGDLAQFAHGYQDLPADPYAPDTNRRRRYSHAVYLPWNGELSFVPGIPDPAFGTVTEYWQDEHNPEFPRVRRRLPDIPPALQGNRLLNALIRADLEQALWLKELHHAPLYIGVHMITLSVSGRQQVAVSSPNCLHQDGGSPATFTFAHLIGCHDISGGENAIATPESAGRRPDTLPPHALHTRFMMTEPLDGYGVHDHRVSHYVAPVHLADGKNSGRRDILIIGIAPYTPGL</sequence>
<proteinExistence type="predicted"/>
<dbReference type="EMBL" id="JBHSCF010000014">
    <property type="protein sequence ID" value="MFC4186467.1"/>
    <property type="molecule type" value="Genomic_DNA"/>
</dbReference>
<dbReference type="InterPro" id="IPR014746">
    <property type="entry name" value="Gln_synth/guanido_kin_cat_dom"/>
</dbReference>
<keyword evidence="3" id="KW-0436">Ligase</keyword>
<dbReference type="Gene3D" id="3.30.590.20">
    <property type="match status" value="1"/>
</dbReference>
<dbReference type="InterPro" id="IPR050141">
    <property type="entry name" value="GCL_type2/YbdK_subfam"/>
</dbReference>
<dbReference type="SUPFAM" id="SSF55931">
    <property type="entry name" value="Glutamine synthetase/guanido kinase"/>
    <property type="match status" value="1"/>
</dbReference>
<feature type="region of interest" description="Disordered" evidence="2">
    <location>
        <begin position="245"/>
        <end position="283"/>
    </location>
</feature>
<evidence type="ECO:0000313" key="4">
    <source>
        <dbReference type="Proteomes" id="UP001595871"/>
    </source>
</evidence>
<feature type="compositionally biased region" description="Basic and acidic residues" evidence="2">
    <location>
        <begin position="266"/>
        <end position="283"/>
    </location>
</feature>
<dbReference type="InterPro" id="IPR006336">
    <property type="entry name" value="GCS2"/>
</dbReference>
<dbReference type="PANTHER" id="PTHR36510">
    <property type="entry name" value="GLUTAMATE--CYSTEINE LIGASE 2-RELATED"/>
    <property type="match status" value="1"/>
</dbReference>
<dbReference type="InterPro" id="IPR018724">
    <property type="entry name" value="2OG-Fe_dioxygenase"/>
</dbReference>
<name>A0ABV8N2Y0_9ACTN</name>
<accession>A0ABV8N2Y0</accession>
<comment type="catalytic activity">
    <reaction evidence="1">
        <text>L-cysteine + L-glutamate + ATP = gamma-L-glutamyl-L-cysteine + ADP + phosphate + H(+)</text>
        <dbReference type="Rhea" id="RHEA:13285"/>
        <dbReference type="ChEBI" id="CHEBI:15378"/>
        <dbReference type="ChEBI" id="CHEBI:29985"/>
        <dbReference type="ChEBI" id="CHEBI:30616"/>
        <dbReference type="ChEBI" id="CHEBI:35235"/>
        <dbReference type="ChEBI" id="CHEBI:43474"/>
        <dbReference type="ChEBI" id="CHEBI:58173"/>
        <dbReference type="ChEBI" id="CHEBI:456216"/>
        <dbReference type="EC" id="6.3.2.2"/>
    </reaction>
</comment>